<dbReference type="Proteomes" id="UP000839852">
    <property type="component" value="Unassembled WGS sequence"/>
</dbReference>
<gene>
    <name evidence="2" type="ORF">DPA05_17540</name>
</gene>
<evidence type="ECO:0000256" key="1">
    <source>
        <dbReference type="SAM" id="Phobius"/>
    </source>
</evidence>
<feature type="transmembrane region" description="Helical" evidence="1">
    <location>
        <begin position="12"/>
        <end position="30"/>
    </location>
</feature>
<dbReference type="EMBL" id="AAIIOQ010000021">
    <property type="protein sequence ID" value="ECE6361438.1"/>
    <property type="molecule type" value="Genomic_DNA"/>
</dbReference>
<keyword evidence="1" id="KW-0812">Transmembrane</keyword>
<protein>
    <submittedName>
        <fullName evidence="2">Uncharacterized protein</fullName>
    </submittedName>
</protein>
<proteinExistence type="predicted"/>
<comment type="caution">
    <text evidence="2">The sequence shown here is derived from an EMBL/GenBank/DDBJ whole genome shotgun (WGS) entry which is preliminary data.</text>
</comment>
<accession>A0A5Y2LUN9</accession>
<evidence type="ECO:0000313" key="2">
    <source>
        <dbReference type="EMBL" id="ECE6361438.1"/>
    </source>
</evidence>
<name>A0A5Y2LUN9_SALER</name>
<dbReference type="AlphaFoldDB" id="A0A5Y2LUN9"/>
<organism evidence="2">
    <name type="scientific">Salmonella enterica subsp. salamae</name>
    <dbReference type="NCBI Taxonomy" id="59202"/>
    <lineage>
        <taxon>Bacteria</taxon>
        <taxon>Pseudomonadati</taxon>
        <taxon>Pseudomonadota</taxon>
        <taxon>Gammaproteobacteria</taxon>
        <taxon>Enterobacterales</taxon>
        <taxon>Enterobacteriaceae</taxon>
        <taxon>Salmonella</taxon>
    </lineage>
</organism>
<reference evidence="2" key="1">
    <citation type="submission" date="2018-06" db="EMBL/GenBank/DDBJ databases">
        <authorList>
            <person name="Ashton P.M."/>
            <person name="Dallman T."/>
            <person name="Nair S."/>
            <person name="De Pinna E."/>
            <person name="Peters T."/>
            <person name="Grant K."/>
        </authorList>
    </citation>
    <scope>NUCLEOTIDE SEQUENCE [LARGE SCALE GENOMIC DNA]</scope>
    <source>
        <strain evidence="2">319688</strain>
    </source>
</reference>
<keyword evidence="1" id="KW-1133">Transmembrane helix</keyword>
<keyword evidence="1" id="KW-0472">Membrane</keyword>
<sequence>MFFHIARYPERFRIVFVISFERIHIIYAFVMNYSFKLIKLDFITISSKAENNIAFFPGQFFSVTFIGIEIPNTGNPRFDQIGSGINLFLRYKKVIGDFFSCRRVRIIPDKNFNVMVIIIL</sequence>